<dbReference type="InterPro" id="IPR036196">
    <property type="entry name" value="Ptyr_pPase_sf"/>
</dbReference>
<accession>A0ABW2Q3K5</accession>
<dbReference type="EMBL" id="JBHTCQ010000001">
    <property type="protein sequence ID" value="MFC7403741.1"/>
    <property type="molecule type" value="Genomic_DNA"/>
</dbReference>
<dbReference type="PANTHER" id="PTHR43428">
    <property type="entry name" value="ARSENATE REDUCTASE"/>
    <property type="match status" value="1"/>
</dbReference>
<protein>
    <submittedName>
        <fullName evidence="3">ArsR family transcriptional regulator</fullName>
    </submittedName>
</protein>
<dbReference type="PANTHER" id="PTHR43428:SF1">
    <property type="entry name" value="ARSENATE REDUCTASE"/>
    <property type="match status" value="1"/>
</dbReference>
<sequence length="226" mass="23894">MTIEASVQKRAALHAALAGPGRLRVVDALALGDASPGELAEALGMTSNLLAHHLKILQRNGLVRRGRSEGDGRRSYLRLVPEVLDLLSGPIVRTAPRVLFVCTGNSARSQLAAALWRTASAVPATSAGTRPAPATAPGAVAVAERHGLDLGRTRPRHVADVHAQGDLVVTVCDRAHEELDLPIDVHWSVANPGHDATAAVFDATFTEIEQRVNNLAPRVTLPANRT</sequence>
<dbReference type="SUPFAM" id="SSF46785">
    <property type="entry name" value="Winged helix' DNA-binding domain"/>
    <property type="match status" value="1"/>
</dbReference>
<organism evidence="3 4">
    <name type="scientific">Georgenia alba</name>
    <dbReference type="NCBI Taxonomy" id="2233858"/>
    <lineage>
        <taxon>Bacteria</taxon>
        <taxon>Bacillati</taxon>
        <taxon>Actinomycetota</taxon>
        <taxon>Actinomycetes</taxon>
        <taxon>Micrococcales</taxon>
        <taxon>Bogoriellaceae</taxon>
        <taxon>Georgenia</taxon>
    </lineage>
</organism>
<dbReference type="CDD" id="cd00090">
    <property type="entry name" value="HTH_ARSR"/>
    <property type="match status" value="1"/>
</dbReference>
<name>A0ABW2Q3K5_9MICO</name>
<dbReference type="InterPro" id="IPR011991">
    <property type="entry name" value="ArsR-like_HTH"/>
</dbReference>
<dbReference type="InterPro" id="IPR023485">
    <property type="entry name" value="Ptyr_pPase"/>
</dbReference>
<dbReference type="RefSeq" id="WP_382390489.1">
    <property type="nucleotide sequence ID" value="NZ_JBHTCQ010000001.1"/>
</dbReference>
<dbReference type="InterPro" id="IPR036388">
    <property type="entry name" value="WH-like_DNA-bd_sf"/>
</dbReference>
<dbReference type="Proteomes" id="UP001596455">
    <property type="component" value="Unassembled WGS sequence"/>
</dbReference>
<keyword evidence="1" id="KW-0059">Arsenical resistance</keyword>
<evidence type="ECO:0000256" key="1">
    <source>
        <dbReference type="ARBA" id="ARBA00022849"/>
    </source>
</evidence>
<reference evidence="4" key="1">
    <citation type="journal article" date="2019" name="Int. J. Syst. Evol. Microbiol.">
        <title>The Global Catalogue of Microorganisms (GCM) 10K type strain sequencing project: providing services to taxonomists for standard genome sequencing and annotation.</title>
        <authorList>
            <consortium name="The Broad Institute Genomics Platform"/>
            <consortium name="The Broad Institute Genome Sequencing Center for Infectious Disease"/>
            <person name="Wu L."/>
            <person name="Ma J."/>
        </authorList>
    </citation>
    <scope>NUCLEOTIDE SEQUENCE [LARGE SCALE GENOMIC DNA]</scope>
    <source>
        <strain evidence="4">JCM 1490</strain>
    </source>
</reference>
<dbReference type="Gene3D" id="1.10.10.10">
    <property type="entry name" value="Winged helix-like DNA-binding domain superfamily/Winged helix DNA-binding domain"/>
    <property type="match status" value="1"/>
</dbReference>
<evidence type="ECO:0000313" key="3">
    <source>
        <dbReference type="EMBL" id="MFC7403741.1"/>
    </source>
</evidence>
<gene>
    <name evidence="3" type="ORF">ACFQQL_01365</name>
</gene>
<dbReference type="SUPFAM" id="SSF52788">
    <property type="entry name" value="Phosphotyrosine protein phosphatases I"/>
    <property type="match status" value="1"/>
</dbReference>
<comment type="caution">
    <text evidence="3">The sequence shown here is derived from an EMBL/GenBank/DDBJ whole genome shotgun (WGS) entry which is preliminary data.</text>
</comment>
<dbReference type="InterPro" id="IPR001845">
    <property type="entry name" value="HTH_ArsR_DNA-bd_dom"/>
</dbReference>
<evidence type="ECO:0000259" key="2">
    <source>
        <dbReference type="PROSITE" id="PS50987"/>
    </source>
</evidence>
<keyword evidence="4" id="KW-1185">Reference proteome</keyword>
<dbReference type="Pfam" id="PF01022">
    <property type="entry name" value="HTH_5"/>
    <property type="match status" value="1"/>
</dbReference>
<dbReference type="InterPro" id="IPR036390">
    <property type="entry name" value="WH_DNA-bd_sf"/>
</dbReference>
<proteinExistence type="predicted"/>
<dbReference type="PROSITE" id="PS50987">
    <property type="entry name" value="HTH_ARSR_2"/>
    <property type="match status" value="1"/>
</dbReference>
<dbReference type="SMART" id="SM00226">
    <property type="entry name" value="LMWPc"/>
    <property type="match status" value="1"/>
</dbReference>
<evidence type="ECO:0000313" key="4">
    <source>
        <dbReference type="Proteomes" id="UP001596455"/>
    </source>
</evidence>
<feature type="domain" description="HTH arsR-type" evidence="2">
    <location>
        <begin position="2"/>
        <end position="99"/>
    </location>
</feature>
<dbReference type="Pfam" id="PF01451">
    <property type="entry name" value="LMWPc"/>
    <property type="match status" value="1"/>
</dbReference>
<dbReference type="SMART" id="SM00418">
    <property type="entry name" value="HTH_ARSR"/>
    <property type="match status" value="1"/>
</dbReference>
<dbReference type="Gene3D" id="3.40.50.2300">
    <property type="match status" value="1"/>
</dbReference>